<keyword evidence="1" id="KW-0167">Capsid protein</keyword>
<keyword evidence="1" id="KW-0946">Virion</keyword>
<dbReference type="Pfam" id="PF22387">
    <property type="entry name" value="PhiCb5_coat"/>
    <property type="match status" value="1"/>
</dbReference>
<accession>A0A8S5L4R2</accession>
<sequence>MAIPNPLVITVNAVAKNLPRINQDSYGSEYYLEEAAQSYRVKIRHSKEGVQKNGVQFDRHNVELTRTVFATGGNPEYSYTSYVVIRNDKLVSANDLGYLQGALNGLLTTGFVADLKGWQN</sequence>
<dbReference type="KEGG" id="vg:80400158"/>
<dbReference type="GO" id="GO:0019028">
    <property type="term" value="C:viral capsid"/>
    <property type="evidence" value="ECO:0007669"/>
    <property type="project" value="UniProtKB-KW"/>
</dbReference>
<dbReference type="Gene3D" id="2.40.160.220">
    <property type="match status" value="1"/>
</dbReference>
<gene>
    <name evidence="1" type="primary">SRR7976301_12_2</name>
</gene>
<name>A0A8S5L4R2_9VIRU</name>
<dbReference type="EMBL" id="BK014179">
    <property type="protein sequence ID" value="DAD52694.1"/>
    <property type="molecule type" value="Genomic_RNA"/>
</dbReference>
<dbReference type="RefSeq" id="YP_010770664.1">
    <property type="nucleotide sequence ID" value="NC_074355.1"/>
</dbReference>
<protein>
    <submittedName>
        <fullName evidence="1">Coat protein</fullName>
    </submittedName>
</protein>
<dbReference type="InterPro" id="IPR054457">
    <property type="entry name" value="PhiCb5_coat"/>
</dbReference>
<dbReference type="GeneID" id="80400158"/>
<evidence type="ECO:0000313" key="2">
    <source>
        <dbReference type="Proteomes" id="UP000681281"/>
    </source>
</evidence>
<dbReference type="Proteomes" id="UP000681281">
    <property type="component" value="Segment"/>
</dbReference>
<evidence type="ECO:0000313" key="1">
    <source>
        <dbReference type="EMBL" id="DAD52694.1"/>
    </source>
</evidence>
<reference evidence="1" key="1">
    <citation type="submission" date="2020-09" db="EMBL/GenBank/DDBJ databases">
        <title>Leviviricetes taxonomy.</title>
        <authorList>
            <person name="Stockdale S.R."/>
            <person name="Callanan J."/>
            <person name="Adriaenssens E.M."/>
            <person name="Kuhn J.H."/>
            <person name="Rumnieks J."/>
            <person name="Shkoporov A."/>
            <person name="Draper L.A."/>
            <person name="Ross P."/>
            <person name="Hill C."/>
        </authorList>
    </citation>
    <scope>NUCLEOTIDE SEQUENCE</scope>
</reference>
<organism evidence="1 2">
    <name type="scientific">ssRNA phage SRR7976301_12</name>
    <dbReference type="NCBI Taxonomy" id="2786662"/>
    <lineage>
        <taxon>Viruses</taxon>
        <taxon>Riboviria</taxon>
        <taxon>Orthornavirae</taxon>
        <taxon>Lenarviricota</taxon>
        <taxon>Leviviricetes</taxon>
        <taxon>Timlovirales</taxon>
        <taxon>Steitzviridae</taxon>
        <taxon>Gulmivirus</taxon>
        <taxon>Gulmivirus asiovivens</taxon>
    </lineage>
</organism>
<keyword evidence="2" id="KW-1185">Reference proteome</keyword>
<proteinExistence type="predicted"/>